<reference evidence="2 3" key="1">
    <citation type="submission" date="2017-01" db="EMBL/GenBank/DDBJ databases">
        <title>Phylogeographic, genomic and meropenem susceptibility analysis of Burkholderia ubonensis.</title>
        <authorList>
            <person name="Price E.P."/>
            <person name="Sarovich D.S."/>
            <person name="Webb J.R."/>
            <person name="Hall C.M."/>
            <person name="Sahl J.W."/>
            <person name="Kaestli M."/>
            <person name="Mayo M."/>
            <person name="Harrington G."/>
            <person name="Baker A.L."/>
            <person name="Sidak-Loftis L.C."/>
            <person name="Lummis M."/>
            <person name="Schupp J.M."/>
            <person name="Gillece J.D."/>
            <person name="Tuanyok A."/>
            <person name="Warner J."/>
            <person name="Busch J.D."/>
            <person name="Keim P."/>
            <person name="Currie B.J."/>
            <person name="Wagner D.M."/>
        </authorList>
    </citation>
    <scope>NUCLEOTIDE SEQUENCE [LARGE SCALE GENOMIC DNA]</scope>
    <source>
        <strain evidence="2 3">A21</strain>
    </source>
</reference>
<protein>
    <submittedName>
        <fullName evidence="2">Uncharacterized protein</fullName>
    </submittedName>
</protein>
<keyword evidence="1" id="KW-0472">Membrane</keyword>
<accession>A0A1R1JCW0</accession>
<dbReference type="AlphaFoldDB" id="A0A1R1JCW0"/>
<proteinExistence type="predicted"/>
<evidence type="ECO:0000313" key="3">
    <source>
        <dbReference type="Proteomes" id="UP000187194"/>
    </source>
</evidence>
<organism evidence="2 3">
    <name type="scientific">Burkholderia ubonensis</name>
    <dbReference type="NCBI Taxonomy" id="101571"/>
    <lineage>
        <taxon>Bacteria</taxon>
        <taxon>Pseudomonadati</taxon>
        <taxon>Pseudomonadota</taxon>
        <taxon>Betaproteobacteria</taxon>
        <taxon>Burkholderiales</taxon>
        <taxon>Burkholderiaceae</taxon>
        <taxon>Burkholderia</taxon>
        <taxon>Burkholderia cepacia complex</taxon>
    </lineage>
</organism>
<name>A0A1R1JCW0_9BURK</name>
<dbReference type="EMBL" id="MTJZ01000012">
    <property type="protein sequence ID" value="OMG73132.1"/>
    <property type="molecule type" value="Genomic_DNA"/>
</dbReference>
<keyword evidence="1" id="KW-1133">Transmembrane helix</keyword>
<sequence>MSPKTALMLAGVTALVGVGVYLDRKYMNAGGATGIASNIAGVIWDNAAGVAANTGTSIVTDMAAFADDRLRQQQALAPQVQSGVVMPFPTSAWDVVPAGL</sequence>
<gene>
    <name evidence="2" type="ORF">BW685_12995</name>
</gene>
<comment type="caution">
    <text evidence="2">The sequence shown here is derived from an EMBL/GenBank/DDBJ whole genome shotgun (WGS) entry which is preliminary data.</text>
</comment>
<evidence type="ECO:0000313" key="2">
    <source>
        <dbReference type="EMBL" id="OMG73132.1"/>
    </source>
</evidence>
<dbReference type="Proteomes" id="UP000187194">
    <property type="component" value="Unassembled WGS sequence"/>
</dbReference>
<keyword evidence="1" id="KW-0812">Transmembrane</keyword>
<feature type="transmembrane region" description="Helical" evidence="1">
    <location>
        <begin position="6"/>
        <end position="22"/>
    </location>
</feature>
<evidence type="ECO:0000256" key="1">
    <source>
        <dbReference type="SAM" id="Phobius"/>
    </source>
</evidence>